<dbReference type="GO" id="GO:0140662">
    <property type="term" value="F:ATP-dependent protein folding chaperone"/>
    <property type="evidence" value="ECO:0007669"/>
    <property type="project" value="InterPro"/>
</dbReference>
<sequence>MWETLELPRDLLNGFDPNADSDMDNKVPADMVSDGDEELVGNGTKMTLVMHWHDKADFINTLGTIAKSDTKGFMEALQAGVDISMIVNLIENVGSKEEDDSGKDKKKKTKKIREKYIDQEELNKTKPIWTRNHDYITQEKYGEFRNSHTNDWEDHLAVKHFSIEGQLEFRALLFIASQAPFDFFGNNKKKDTIKLYILHVFIVHSCDELIPEDLNFIREDKENYKKSYEVFSENLKFGIPQDSPNWQHLSELLHFHTSQSGEEMTSLSEYSNEQVASSAFVDHYGTLWQKAEVDNNDKAVKDWVVLLTMLFWLL</sequence>
<dbReference type="FunFam" id="3.30.230.80:FF:000011">
    <property type="entry name" value="Heat shock protein"/>
    <property type="match status" value="1"/>
</dbReference>
<accession>A0A2K6DQF0</accession>
<dbReference type="OMA" id="FIVHSCD"/>
<dbReference type="GO" id="GO:0005524">
    <property type="term" value="F:ATP binding"/>
    <property type="evidence" value="ECO:0007669"/>
    <property type="project" value="InterPro"/>
</dbReference>
<evidence type="ECO:0000256" key="2">
    <source>
        <dbReference type="ARBA" id="ARBA00023186"/>
    </source>
</evidence>
<dbReference type="AlphaFoldDB" id="A0A2K6DQF0"/>
<dbReference type="Ensembl" id="ENSMNET00000062629.1">
    <property type="protein sequence ID" value="ENSMNEP00000038155.1"/>
    <property type="gene ID" value="ENSMNEG00000042098.1"/>
</dbReference>
<keyword evidence="4" id="KW-1185">Reference proteome</keyword>
<proteinExistence type="inferred from homology"/>
<dbReference type="Proteomes" id="UP000233120">
    <property type="component" value="Unassembled WGS sequence"/>
</dbReference>
<evidence type="ECO:0000256" key="1">
    <source>
        <dbReference type="ARBA" id="ARBA00008239"/>
    </source>
</evidence>
<dbReference type="Gene3D" id="3.30.230.80">
    <property type="match status" value="1"/>
</dbReference>
<dbReference type="GeneTree" id="ENSGT01020000230401"/>
<dbReference type="Pfam" id="PF00183">
    <property type="entry name" value="HSP90"/>
    <property type="match status" value="1"/>
</dbReference>
<dbReference type="InterPro" id="IPR020568">
    <property type="entry name" value="Ribosomal_Su5_D2-typ_SF"/>
</dbReference>
<dbReference type="Gene3D" id="3.40.50.11260">
    <property type="match status" value="1"/>
</dbReference>
<evidence type="ECO:0000313" key="4">
    <source>
        <dbReference type="Proteomes" id="UP000233120"/>
    </source>
</evidence>
<keyword evidence="2" id="KW-0143">Chaperone</keyword>
<dbReference type="GO" id="GO:0051082">
    <property type="term" value="F:unfolded protein binding"/>
    <property type="evidence" value="ECO:0007669"/>
    <property type="project" value="InterPro"/>
</dbReference>
<evidence type="ECO:0000313" key="3">
    <source>
        <dbReference type="Ensembl" id="ENSMNEP00000038155.1"/>
    </source>
</evidence>
<organism evidence="3 4">
    <name type="scientific">Macaca nemestrina</name>
    <name type="common">Pig-tailed macaque</name>
    <dbReference type="NCBI Taxonomy" id="9545"/>
    <lineage>
        <taxon>Eukaryota</taxon>
        <taxon>Metazoa</taxon>
        <taxon>Chordata</taxon>
        <taxon>Craniata</taxon>
        <taxon>Vertebrata</taxon>
        <taxon>Euteleostomi</taxon>
        <taxon>Mammalia</taxon>
        <taxon>Eutheria</taxon>
        <taxon>Euarchontoglires</taxon>
        <taxon>Primates</taxon>
        <taxon>Haplorrhini</taxon>
        <taxon>Catarrhini</taxon>
        <taxon>Cercopithecidae</taxon>
        <taxon>Cercopithecinae</taxon>
        <taxon>Macaca</taxon>
    </lineage>
</organism>
<dbReference type="GO" id="GO:0016887">
    <property type="term" value="F:ATP hydrolysis activity"/>
    <property type="evidence" value="ECO:0007669"/>
    <property type="project" value="InterPro"/>
</dbReference>
<name>A0A2K6DQF0_MACNE</name>
<dbReference type="STRING" id="9545.ENSMNEP00000038155"/>
<dbReference type="InterPro" id="IPR001404">
    <property type="entry name" value="Hsp90_fam"/>
</dbReference>
<dbReference type="PANTHER" id="PTHR11528">
    <property type="entry name" value="HEAT SHOCK PROTEIN 90 FAMILY MEMBER"/>
    <property type="match status" value="1"/>
</dbReference>
<reference evidence="3" key="2">
    <citation type="submission" date="2025-09" db="UniProtKB">
        <authorList>
            <consortium name="Ensembl"/>
        </authorList>
    </citation>
    <scope>IDENTIFICATION</scope>
</reference>
<reference evidence="3" key="1">
    <citation type="submission" date="2025-08" db="UniProtKB">
        <authorList>
            <consortium name="Ensembl"/>
        </authorList>
    </citation>
    <scope>IDENTIFICATION</scope>
</reference>
<dbReference type="SUPFAM" id="SSF54211">
    <property type="entry name" value="Ribosomal protein S5 domain 2-like"/>
    <property type="match status" value="1"/>
</dbReference>
<protein>
    <submittedName>
        <fullName evidence="3">Uncharacterized protein</fullName>
    </submittedName>
</protein>
<comment type="similarity">
    <text evidence="1">Belongs to the heat shock protein 90 family.</text>
</comment>